<dbReference type="Proteomes" id="UP001158576">
    <property type="component" value="Chromosome 1"/>
</dbReference>
<gene>
    <name evidence="1" type="ORF">OKIOD_LOCUS11975</name>
</gene>
<protein>
    <submittedName>
        <fullName evidence="1">Oidioi.mRNA.OKI2018_I69.chr1.g3210.t1.cds</fullName>
    </submittedName>
</protein>
<keyword evidence="2" id="KW-1185">Reference proteome</keyword>
<organism evidence="1 2">
    <name type="scientific">Oikopleura dioica</name>
    <name type="common">Tunicate</name>
    <dbReference type="NCBI Taxonomy" id="34765"/>
    <lineage>
        <taxon>Eukaryota</taxon>
        <taxon>Metazoa</taxon>
        <taxon>Chordata</taxon>
        <taxon>Tunicata</taxon>
        <taxon>Appendicularia</taxon>
        <taxon>Copelata</taxon>
        <taxon>Oikopleuridae</taxon>
        <taxon>Oikopleura</taxon>
    </lineage>
</organism>
<name>A0ABN7T098_OIKDI</name>
<evidence type="ECO:0000313" key="1">
    <source>
        <dbReference type="EMBL" id="CAG5107217.1"/>
    </source>
</evidence>
<proteinExistence type="predicted"/>
<evidence type="ECO:0000313" key="2">
    <source>
        <dbReference type="Proteomes" id="UP001158576"/>
    </source>
</evidence>
<accession>A0ABN7T098</accession>
<dbReference type="EMBL" id="OU015566">
    <property type="protein sequence ID" value="CAG5107217.1"/>
    <property type="molecule type" value="Genomic_DNA"/>
</dbReference>
<sequence length="229" mass="27139">MGGQQGKFAGGVGRDFFRRPLRKDARVGAPDYLKRFTRHDFYWGFGKLPMFVVGGYFLSNAYWERYSNAAIDYKTNKEFFDRNRRLAQITGDDRPLLDRPFALEKAIKKAQVRAFLAGDPVYEEAFHRIYLDRAWWKTYWYLNQINPEDHEFLPIPYHHRAPDGKFTFHEEKLNYRKKSIAERGRLDITNEERAEFMKKYNYDTGELRPYSGKVPAVQKLVRNNMGADI</sequence>
<reference evidence="1 2" key="1">
    <citation type="submission" date="2021-04" db="EMBL/GenBank/DDBJ databases">
        <authorList>
            <person name="Bliznina A."/>
        </authorList>
    </citation>
    <scope>NUCLEOTIDE SEQUENCE [LARGE SCALE GENOMIC DNA]</scope>
</reference>